<protein>
    <submittedName>
        <fullName evidence="5">Arginase</fullName>
    </submittedName>
</protein>
<proteinExistence type="inferred from homology"/>
<keyword evidence="3" id="KW-0464">Manganese</keyword>
<sequence length="238" mass="25434">MLVPYHQDQRLPDDALPLDAPRFAPALPDGDLWDRLAALHDGVAEQVAAAIRRGERPTVVSGDCLIALGVLEGVRRAGLEPSVVWFDAHGDLHTPASSTSGYVGGMALRFAIEPPADDLTPLAEECVTLVDARDLDPAEAEYLATSAVRRVPVADVEIPEGPVLLHVDLDVIDSAELPGLLFPAPDGPTRSAVLTAVRRLLDSGRVAALHVACPWEPGRDQENRRRLLSELTGLPGQP</sequence>
<dbReference type="SUPFAM" id="SSF52768">
    <property type="entry name" value="Arginase/deacetylase"/>
    <property type="match status" value="1"/>
</dbReference>
<dbReference type="GO" id="GO:0004053">
    <property type="term" value="F:arginase activity"/>
    <property type="evidence" value="ECO:0007669"/>
    <property type="project" value="TreeGrafter"/>
</dbReference>
<dbReference type="PANTHER" id="PTHR43782">
    <property type="entry name" value="ARGINASE"/>
    <property type="match status" value="1"/>
</dbReference>
<dbReference type="STRING" id="115433.SAMN05421835_12687"/>
<dbReference type="Pfam" id="PF00491">
    <property type="entry name" value="Arginase"/>
    <property type="match status" value="1"/>
</dbReference>
<evidence type="ECO:0000256" key="1">
    <source>
        <dbReference type="ARBA" id="ARBA00022723"/>
    </source>
</evidence>
<name>A0A1I4B3K5_9PSEU</name>
<evidence type="ECO:0000313" key="6">
    <source>
        <dbReference type="Proteomes" id="UP000199025"/>
    </source>
</evidence>
<dbReference type="GO" id="GO:0005737">
    <property type="term" value="C:cytoplasm"/>
    <property type="evidence" value="ECO:0007669"/>
    <property type="project" value="TreeGrafter"/>
</dbReference>
<keyword evidence="1" id="KW-0479">Metal-binding</keyword>
<evidence type="ECO:0000256" key="4">
    <source>
        <dbReference type="PROSITE-ProRule" id="PRU00742"/>
    </source>
</evidence>
<dbReference type="CDD" id="cd09999">
    <property type="entry name" value="Arginase-like_1"/>
    <property type="match status" value="1"/>
</dbReference>
<accession>A0A1I4B3K5</accession>
<gene>
    <name evidence="5" type="ORF">SAMN05421835_12687</name>
</gene>
<dbReference type="PROSITE" id="PS51409">
    <property type="entry name" value="ARGINASE_2"/>
    <property type="match status" value="1"/>
</dbReference>
<organism evidence="5 6">
    <name type="scientific">Amycolatopsis sacchari</name>
    <dbReference type="NCBI Taxonomy" id="115433"/>
    <lineage>
        <taxon>Bacteria</taxon>
        <taxon>Bacillati</taxon>
        <taxon>Actinomycetota</taxon>
        <taxon>Actinomycetes</taxon>
        <taxon>Pseudonocardiales</taxon>
        <taxon>Pseudonocardiaceae</taxon>
        <taxon>Amycolatopsis</taxon>
    </lineage>
</organism>
<dbReference type="OrthoDB" id="7331788at2"/>
<dbReference type="GO" id="GO:0030145">
    <property type="term" value="F:manganese ion binding"/>
    <property type="evidence" value="ECO:0007669"/>
    <property type="project" value="TreeGrafter"/>
</dbReference>
<dbReference type="EMBL" id="FORP01000026">
    <property type="protein sequence ID" value="SFK63438.1"/>
    <property type="molecule type" value="Genomic_DNA"/>
</dbReference>
<keyword evidence="6" id="KW-1185">Reference proteome</keyword>
<dbReference type="AlphaFoldDB" id="A0A1I4B3K5"/>
<dbReference type="Proteomes" id="UP000199025">
    <property type="component" value="Unassembled WGS sequence"/>
</dbReference>
<comment type="similarity">
    <text evidence="4">Belongs to the arginase family.</text>
</comment>
<dbReference type="InterPro" id="IPR023696">
    <property type="entry name" value="Ureohydrolase_dom_sf"/>
</dbReference>
<dbReference type="Gene3D" id="3.40.800.10">
    <property type="entry name" value="Ureohydrolase domain"/>
    <property type="match status" value="1"/>
</dbReference>
<dbReference type="RefSeq" id="WP_091514758.1">
    <property type="nucleotide sequence ID" value="NZ_FORP01000026.1"/>
</dbReference>
<dbReference type="PRINTS" id="PR00116">
    <property type="entry name" value="ARGINASE"/>
</dbReference>
<evidence type="ECO:0000313" key="5">
    <source>
        <dbReference type="EMBL" id="SFK63438.1"/>
    </source>
</evidence>
<reference evidence="5 6" key="1">
    <citation type="submission" date="2016-10" db="EMBL/GenBank/DDBJ databases">
        <authorList>
            <person name="de Groot N.N."/>
        </authorList>
    </citation>
    <scope>NUCLEOTIDE SEQUENCE [LARGE SCALE GENOMIC DNA]</scope>
    <source>
        <strain evidence="5 6">DSM 44468</strain>
    </source>
</reference>
<evidence type="ECO:0000256" key="3">
    <source>
        <dbReference type="ARBA" id="ARBA00023211"/>
    </source>
</evidence>
<dbReference type="PANTHER" id="PTHR43782:SF3">
    <property type="entry name" value="ARGINASE"/>
    <property type="match status" value="1"/>
</dbReference>
<keyword evidence="2" id="KW-0378">Hydrolase</keyword>
<dbReference type="InterPro" id="IPR006035">
    <property type="entry name" value="Ureohydrolase"/>
</dbReference>
<evidence type="ECO:0000256" key="2">
    <source>
        <dbReference type="ARBA" id="ARBA00022801"/>
    </source>
</evidence>